<proteinExistence type="predicted"/>
<dbReference type="AlphaFoldDB" id="A0A8S4FS23"/>
<gene>
    <name evidence="2" type="ORF">PLXY2_LOCUS10205</name>
</gene>
<comment type="caution">
    <text evidence="2">The sequence shown here is derived from an EMBL/GenBank/DDBJ whole genome shotgun (WGS) entry which is preliminary data.</text>
</comment>
<protein>
    <submittedName>
        <fullName evidence="2">(diamondback moth) hypothetical protein</fullName>
    </submittedName>
</protein>
<evidence type="ECO:0000313" key="3">
    <source>
        <dbReference type="Proteomes" id="UP000653454"/>
    </source>
</evidence>
<dbReference type="EMBL" id="CAJHNJ030000044">
    <property type="protein sequence ID" value="CAG9131207.1"/>
    <property type="molecule type" value="Genomic_DNA"/>
</dbReference>
<keyword evidence="3" id="KW-1185">Reference proteome</keyword>
<feature type="compositionally biased region" description="Acidic residues" evidence="1">
    <location>
        <begin position="13"/>
        <end position="22"/>
    </location>
</feature>
<accession>A0A8S4FS23</accession>
<feature type="region of interest" description="Disordered" evidence="1">
    <location>
        <begin position="1"/>
        <end position="51"/>
    </location>
</feature>
<organism evidence="2 3">
    <name type="scientific">Plutella xylostella</name>
    <name type="common">Diamondback moth</name>
    <name type="synonym">Plutella maculipennis</name>
    <dbReference type="NCBI Taxonomy" id="51655"/>
    <lineage>
        <taxon>Eukaryota</taxon>
        <taxon>Metazoa</taxon>
        <taxon>Ecdysozoa</taxon>
        <taxon>Arthropoda</taxon>
        <taxon>Hexapoda</taxon>
        <taxon>Insecta</taxon>
        <taxon>Pterygota</taxon>
        <taxon>Neoptera</taxon>
        <taxon>Endopterygota</taxon>
        <taxon>Lepidoptera</taxon>
        <taxon>Glossata</taxon>
        <taxon>Ditrysia</taxon>
        <taxon>Yponomeutoidea</taxon>
        <taxon>Plutellidae</taxon>
        <taxon>Plutella</taxon>
    </lineage>
</organism>
<name>A0A8S4FS23_PLUXY</name>
<evidence type="ECO:0000313" key="2">
    <source>
        <dbReference type="EMBL" id="CAG9131207.1"/>
    </source>
</evidence>
<dbReference type="Proteomes" id="UP000653454">
    <property type="component" value="Unassembled WGS sequence"/>
</dbReference>
<evidence type="ECO:0000256" key="1">
    <source>
        <dbReference type="SAM" id="MobiDB-lite"/>
    </source>
</evidence>
<sequence>MDAVSALPSPSTADEDEDDEESAPTAHAEADDDGRVYKNPRNSPSAQCPRDEEQATLLVRIPCLYI</sequence>
<reference evidence="2" key="1">
    <citation type="submission" date="2020-11" db="EMBL/GenBank/DDBJ databases">
        <authorList>
            <person name="Whiteford S."/>
        </authorList>
    </citation>
    <scope>NUCLEOTIDE SEQUENCE</scope>
</reference>